<gene>
    <name evidence="2" type="ORF">SCP_0506840</name>
</gene>
<sequence length="261" mass="29192">MLSGPSTSRAPSLAPSLDPSDYPPWSYTNSEDDEGWINSTIPPGRYINISAIRLVSRPITLRSEIDIHLGPRRPAPGTVTLSGVEPTMYQHDPDTYLEDENEENHSDAATVTPGGYREDDWQHQSTISHSVSTVNPAALRGDRTQIPGGNSTRQRGGRPRSLWRSHRGRRRQAKTLAHGPQYGHNLVPATEGHSREGAKSQWLSRQRRKVARRRKAATPRFIKLGLHTIDMGTRSRFVELGEHTIDMSPRPKWAAYVSILT</sequence>
<name>A0A401GN87_9APHY</name>
<dbReference type="GeneID" id="38780546"/>
<dbReference type="InParanoid" id="A0A401GN87"/>
<feature type="compositionally biased region" description="Polar residues" evidence="1">
    <location>
        <begin position="123"/>
        <end position="135"/>
    </location>
</feature>
<proteinExistence type="predicted"/>
<feature type="compositionally biased region" description="Basic residues" evidence="1">
    <location>
        <begin position="155"/>
        <end position="173"/>
    </location>
</feature>
<feature type="region of interest" description="Disordered" evidence="1">
    <location>
        <begin position="97"/>
        <end position="216"/>
    </location>
</feature>
<reference evidence="2 3" key="1">
    <citation type="journal article" date="2018" name="Sci. Rep.">
        <title>Genome sequence of the cauliflower mushroom Sparassis crispa (Hanabiratake) and its association with beneficial usage.</title>
        <authorList>
            <person name="Kiyama R."/>
            <person name="Furutani Y."/>
            <person name="Kawaguchi K."/>
            <person name="Nakanishi T."/>
        </authorList>
    </citation>
    <scope>NUCLEOTIDE SEQUENCE [LARGE SCALE GENOMIC DNA]</scope>
</reference>
<dbReference type="EMBL" id="BFAD01000005">
    <property type="protein sequence ID" value="GBE83629.1"/>
    <property type="molecule type" value="Genomic_DNA"/>
</dbReference>
<dbReference type="Proteomes" id="UP000287166">
    <property type="component" value="Unassembled WGS sequence"/>
</dbReference>
<feature type="region of interest" description="Disordered" evidence="1">
    <location>
        <begin position="1"/>
        <end position="33"/>
    </location>
</feature>
<comment type="caution">
    <text evidence="2">The sequence shown here is derived from an EMBL/GenBank/DDBJ whole genome shotgun (WGS) entry which is preliminary data.</text>
</comment>
<keyword evidence="3" id="KW-1185">Reference proteome</keyword>
<evidence type="ECO:0000256" key="1">
    <source>
        <dbReference type="SAM" id="MobiDB-lite"/>
    </source>
</evidence>
<protein>
    <submittedName>
        <fullName evidence="2">Uncharacterized protein</fullName>
    </submittedName>
</protein>
<accession>A0A401GN87</accession>
<feature type="compositionally biased region" description="Polar residues" evidence="1">
    <location>
        <begin position="1"/>
        <end position="10"/>
    </location>
</feature>
<dbReference type="RefSeq" id="XP_027614542.1">
    <property type="nucleotide sequence ID" value="XM_027758741.1"/>
</dbReference>
<evidence type="ECO:0000313" key="2">
    <source>
        <dbReference type="EMBL" id="GBE83629.1"/>
    </source>
</evidence>
<feature type="compositionally biased region" description="Basic residues" evidence="1">
    <location>
        <begin position="205"/>
        <end position="216"/>
    </location>
</feature>
<organism evidence="2 3">
    <name type="scientific">Sparassis crispa</name>
    <dbReference type="NCBI Taxonomy" id="139825"/>
    <lineage>
        <taxon>Eukaryota</taxon>
        <taxon>Fungi</taxon>
        <taxon>Dikarya</taxon>
        <taxon>Basidiomycota</taxon>
        <taxon>Agaricomycotina</taxon>
        <taxon>Agaricomycetes</taxon>
        <taxon>Polyporales</taxon>
        <taxon>Sparassidaceae</taxon>
        <taxon>Sparassis</taxon>
    </lineage>
</organism>
<evidence type="ECO:0000313" key="3">
    <source>
        <dbReference type="Proteomes" id="UP000287166"/>
    </source>
</evidence>
<dbReference type="AlphaFoldDB" id="A0A401GN87"/>